<dbReference type="AlphaFoldDB" id="A0A078FYS6"/>
<accession>A0A078FYS6</accession>
<organism evidence="3 4">
    <name type="scientific">Brassica napus</name>
    <name type="common">Rape</name>
    <dbReference type="NCBI Taxonomy" id="3708"/>
    <lineage>
        <taxon>Eukaryota</taxon>
        <taxon>Viridiplantae</taxon>
        <taxon>Streptophyta</taxon>
        <taxon>Embryophyta</taxon>
        <taxon>Tracheophyta</taxon>
        <taxon>Spermatophyta</taxon>
        <taxon>Magnoliopsida</taxon>
        <taxon>eudicotyledons</taxon>
        <taxon>Gunneridae</taxon>
        <taxon>Pentapetalae</taxon>
        <taxon>rosids</taxon>
        <taxon>malvids</taxon>
        <taxon>Brassicales</taxon>
        <taxon>Brassicaceae</taxon>
        <taxon>Brassiceae</taxon>
        <taxon>Brassica</taxon>
    </lineage>
</organism>
<sequence length="92" mass="10565">MYDREGSFVLFCLVRRGSLFVFKLDFFFLCLRVCRGLSCVCAQLRDSDTHSTFDLTPAQLATCKCVQVANNFYAVVVTFRRNACRVCRTVLM</sequence>
<dbReference type="Proteomes" id="UP001295469">
    <property type="component" value="Chromosome C05"/>
</dbReference>
<reference evidence="2" key="3">
    <citation type="submission" date="2021-01" db="EMBL/GenBank/DDBJ databases">
        <authorList>
            <consortium name="Genoscope - CEA"/>
            <person name="William W."/>
        </authorList>
    </citation>
    <scope>NUCLEOTIDE SEQUENCE</scope>
</reference>
<proteinExistence type="predicted"/>
<reference evidence="3" key="2">
    <citation type="submission" date="2014-06" db="EMBL/GenBank/DDBJ databases">
        <authorList>
            <person name="Genoscope - CEA"/>
        </authorList>
    </citation>
    <scope>NUCLEOTIDE SEQUENCE</scope>
</reference>
<gene>
    <name evidence="3" type="primary">BnaC05g01840D</name>
    <name evidence="2" type="ORF">DARMORV10_C05P01810.1</name>
    <name evidence="3" type="ORF">GSBRNA2T00002685001</name>
</gene>
<dbReference type="PaxDb" id="3708-A0A078FYS6"/>
<name>A0A078FYS6_BRANA</name>
<dbReference type="EMBL" id="HG994369">
    <property type="protein sequence ID" value="CAF1923572.1"/>
    <property type="molecule type" value="Genomic_DNA"/>
</dbReference>
<dbReference type="Gramene" id="CDY18161">
    <property type="protein sequence ID" value="CDY18161"/>
    <property type="gene ID" value="GSBRNA2T00002685001"/>
</dbReference>
<keyword evidence="1" id="KW-0732">Signal</keyword>
<protein>
    <submittedName>
        <fullName evidence="2">(rape) hypothetical protein</fullName>
    </submittedName>
    <submittedName>
        <fullName evidence="3">BnaC05g01840D protein</fullName>
    </submittedName>
</protein>
<dbReference type="Proteomes" id="UP000028999">
    <property type="component" value="Unassembled WGS sequence"/>
</dbReference>
<evidence type="ECO:0000256" key="1">
    <source>
        <dbReference type="SAM" id="SignalP"/>
    </source>
</evidence>
<feature type="signal peptide" evidence="1">
    <location>
        <begin position="1"/>
        <end position="36"/>
    </location>
</feature>
<evidence type="ECO:0000313" key="4">
    <source>
        <dbReference type="Proteomes" id="UP000028999"/>
    </source>
</evidence>
<feature type="chain" id="PRO_5040561909" evidence="1">
    <location>
        <begin position="37"/>
        <end position="92"/>
    </location>
</feature>
<dbReference type="EMBL" id="LK032083">
    <property type="protein sequence ID" value="CDY18161.1"/>
    <property type="molecule type" value="Genomic_DNA"/>
</dbReference>
<evidence type="ECO:0000313" key="2">
    <source>
        <dbReference type="EMBL" id="CAF1923572.1"/>
    </source>
</evidence>
<keyword evidence="4" id="KW-1185">Reference proteome</keyword>
<evidence type="ECO:0000313" key="3">
    <source>
        <dbReference type="EMBL" id="CDY18161.1"/>
    </source>
</evidence>
<reference evidence="3 4" key="1">
    <citation type="journal article" date="2014" name="Science">
        <title>Plant genetics. Early allopolyploid evolution in the post-Neolithic Brassica napus oilseed genome.</title>
        <authorList>
            <person name="Chalhoub B."/>
            <person name="Denoeud F."/>
            <person name="Liu S."/>
            <person name="Parkin I.A."/>
            <person name="Tang H."/>
            <person name="Wang X."/>
            <person name="Chiquet J."/>
            <person name="Belcram H."/>
            <person name="Tong C."/>
            <person name="Samans B."/>
            <person name="Correa M."/>
            <person name="Da Silva C."/>
            <person name="Just J."/>
            <person name="Falentin C."/>
            <person name="Koh C.S."/>
            <person name="Le Clainche I."/>
            <person name="Bernard M."/>
            <person name="Bento P."/>
            <person name="Noel B."/>
            <person name="Labadie K."/>
            <person name="Alberti A."/>
            <person name="Charles M."/>
            <person name="Arnaud D."/>
            <person name="Guo H."/>
            <person name="Daviaud C."/>
            <person name="Alamery S."/>
            <person name="Jabbari K."/>
            <person name="Zhao M."/>
            <person name="Edger P.P."/>
            <person name="Chelaifa H."/>
            <person name="Tack D."/>
            <person name="Lassalle G."/>
            <person name="Mestiri I."/>
            <person name="Schnel N."/>
            <person name="Le Paslier M.C."/>
            <person name="Fan G."/>
            <person name="Renault V."/>
            <person name="Bayer P.E."/>
            <person name="Golicz A.A."/>
            <person name="Manoli S."/>
            <person name="Lee T.H."/>
            <person name="Thi V.H."/>
            <person name="Chalabi S."/>
            <person name="Hu Q."/>
            <person name="Fan C."/>
            <person name="Tollenaere R."/>
            <person name="Lu Y."/>
            <person name="Battail C."/>
            <person name="Shen J."/>
            <person name="Sidebottom C.H."/>
            <person name="Wang X."/>
            <person name="Canaguier A."/>
            <person name="Chauveau A."/>
            <person name="Berard A."/>
            <person name="Deniot G."/>
            <person name="Guan M."/>
            <person name="Liu Z."/>
            <person name="Sun F."/>
            <person name="Lim Y.P."/>
            <person name="Lyons E."/>
            <person name="Town C.D."/>
            <person name="Bancroft I."/>
            <person name="Wang X."/>
            <person name="Meng J."/>
            <person name="Ma J."/>
            <person name="Pires J.C."/>
            <person name="King G.J."/>
            <person name="Brunel D."/>
            <person name="Delourme R."/>
            <person name="Renard M."/>
            <person name="Aury J.M."/>
            <person name="Adams K.L."/>
            <person name="Batley J."/>
            <person name="Snowdon R.J."/>
            <person name="Tost J."/>
            <person name="Edwards D."/>
            <person name="Zhou Y."/>
            <person name="Hua W."/>
            <person name="Sharpe A.G."/>
            <person name="Paterson A.H."/>
            <person name="Guan C."/>
            <person name="Wincker P."/>
        </authorList>
    </citation>
    <scope>NUCLEOTIDE SEQUENCE [LARGE SCALE GENOMIC DNA]</scope>
    <source>
        <strain evidence="4">cv. Darmor-bzh</strain>
    </source>
</reference>